<evidence type="ECO:0000259" key="4">
    <source>
        <dbReference type="Pfam" id="PF00155"/>
    </source>
</evidence>
<reference evidence="5 6" key="1">
    <citation type="submission" date="2018-06" db="EMBL/GenBank/DDBJ databases">
        <authorList>
            <consortium name="Pathogen Informatics"/>
            <person name="Doyle S."/>
        </authorList>
    </citation>
    <scope>NUCLEOTIDE SEQUENCE [LARGE SCALE GENOMIC DNA]</scope>
    <source>
        <strain evidence="5 6">NCTC10060</strain>
    </source>
</reference>
<dbReference type="EC" id="2.3.1.47" evidence="5"/>
<dbReference type="InterPro" id="IPR015421">
    <property type="entry name" value="PyrdxlP-dep_Trfase_major"/>
</dbReference>
<comment type="cofactor">
    <cofactor evidence="1">
        <name>pyridoxal 5'-phosphate</name>
        <dbReference type="ChEBI" id="CHEBI:597326"/>
    </cofactor>
</comment>
<evidence type="ECO:0000256" key="2">
    <source>
        <dbReference type="ARBA" id="ARBA00022679"/>
    </source>
</evidence>
<keyword evidence="3" id="KW-0663">Pyridoxal phosphate</keyword>
<sequence>MSWQQRVDDALTARRATDTLRRRYVVSQGTGRWLVANGRQYLNFSSNDYLGLSQHPQIIRAWQQAATRFGVGSGGSGHISGYSVAHQALEEELAQWLGYPRALLFISGFAANQAVITALMKKTTGLWPTG</sequence>
<dbReference type="Pfam" id="PF00155">
    <property type="entry name" value="Aminotran_1_2"/>
    <property type="match status" value="1"/>
</dbReference>
<dbReference type="PANTHER" id="PTHR13693">
    <property type="entry name" value="CLASS II AMINOTRANSFERASE/8-AMINO-7-OXONONANOATE SYNTHASE"/>
    <property type="match status" value="1"/>
</dbReference>
<dbReference type="GO" id="GO:0008710">
    <property type="term" value="F:8-amino-7-oxononanoate synthase activity"/>
    <property type="evidence" value="ECO:0007669"/>
    <property type="project" value="UniProtKB-EC"/>
</dbReference>
<dbReference type="InterPro" id="IPR050087">
    <property type="entry name" value="AON_synthase_class-II"/>
</dbReference>
<dbReference type="InterPro" id="IPR004839">
    <property type="entry name" value="Aminotransferase_I/II_large"/>
</dbReference>
<protein>
    <submittedName>
        <fullName evidence="5">8-amino-7-oxononanoate synthase</fullName>
        <ecNumber evidence="5">2.3.1.47</ecNumber>
    </submittedName>
</protein>
<organism evidence="5 6">
    <name type="scientific">Salmonella diarizonae</name>
    <dbReference type="NCBI Taxonomy" id="59204"/>
    <lineage>
        <taxon>Bacteria</taxon>
        <taxon>Pseudomonadati</taxon>
        <taxon>Pseudomonadota</taxon>
        <taxon>Gammaproteobacteria</taxon>
        <taxon>Enterobacterales</taxon>
        <taxon>Enterobacteriaceae</taxon>
        <taxon>Salmonella</taxon>
    </lineage>
</organism>
<accession>A0A379U4J2</accession>
<dbReference type="SUPFAM" id="SSF53383">
    <property type="entry name" value="PLP-dependent transferases"/>
    <property type="match status" value="1"/>
</dbReference>
<evidence type="ECO:0000256" key="3">
    <source>
        <dbReference type="ARBA" id="ARBA00022898"/>
    </source>
</evidence>
<dbReference type="AlphaFoldDB" id="A0A379U4J2"/>
<feature type="domain" description="Aminotransferase class I/classII large" evidence="4">
    <location>
        <begin position="40"/>
        <end position="123"/>
    </location>
</feature>
<dbReference type="Gene3D" id="3.40.640.10">
    <property type="entry name" value="Type I PLP-dependent aspartate aminotransferase-like (Major domain)"/>
    <property type="match status" value="1"/>
</dbReference>
<dbReference type="GO" id="GO:0009102">
    <property type="term" value="P:biotin biosynthetic process"/>
    <property type="evidence" value="ECO:0007669"/>
    <property type="project" value="TreeGrafter"/>
</dbReference>
<evidence type="ECO:0000256" key="1">
    <source>
        <dbReference type="ARBA" id="ARBA00001933"/>
    </source>
</evidence>
<evidence type="ECO:0000313" key="6">
    <source>
        <dbReference type="Proteomes" id="UP000254633"/>
    </source>
</evidence>
<name>A0A379U4J2_SALDZ</name>
<dbReference type="EMBL" id="UGXH01000003">
    <property type="protein sequence ID" value="SUG56679.1"/>
    <property type="molecule type" value="Genomic_DNA"/>
</dbReference>
<dbReference type="PANTHER" id="PTHR13693:SF100">
    <property type="entry name" value="8-AMINO-7-OXONONANOATE SYNTHASE"/>
    <property type="match status" value="1"/>
</dbReference>
<proteinExistence type="predicted"/>
<dbReference type="Proteomes" id="UP000254633">
    <property type="component" value="Unassembled WGS sequence"/>
</dbReference>
<dbReference type="GO" id="GO:0030170">
    <property type="term" value="F:pyridoxal phosphate binding"/>
    <property type="evidence" value="ECO:0007669"/>
    <property type="project" value="InterPro"/>
</dbReference>
<keyword evidence="2 5" id="KW-0808">Transferase</keyword>
<gene>
    <name evidence="5" type="primary">bioF_2</name>
    <name evidence="5" type="ORF">NCTC10060_03862</name>
</gene>
<evidence type="ECO:0000313" key="5">
    <source>
        <dbReference type="EMBL" id="SUG56679.1"/>
    </source>
</evidence>
<dbReference type="InterPro" id="IPR015424">
    <property type="entry name" value="PyrdxlP-dep_Trfase"/>
</dbReference>
<keyword evidence="5" id="KW-0012">Acyltransferase</keyword>